<comment type="caution">
    <text evidence="1">The sequence shown here is derived from an EMBL/GenBank/DDBJ whole genome shotgun (WGS) entry which is preliminary data.</text>
</comment>
<proteinExistence type="predicted"/>
<sequence>MDVSHENVEAISSRIDQLNMRSYPLTRRVHHSNHPNSGCYHYALNICPIIPSLSSKSGRS</sequence>
<keyword evidence="2" id="KW-1185">Reference proteome</keyword>
<evidence type="ECO:0000313" key="2">
    <source>
        <dbReference type="Proteomes" id="UP000822688"/>
    </source>
</evidence>
<evidence type="ECO:0000313" key="1">
    <source>
        <dbReference type="EMBL" id="KAG0563420.1"/>
    </source>
</evidence>
<organism evidence="1 2">
    <name type="scientific">Ceratodon purpureus</name>
    <name type="common">Fire moss</name>
    <name type="synonym">Dicranum purpureum</name>
    <dbReference type="NCBI Taxonomy" id="3225"/>
    <lineage>
        <taxon>Eukaryota</taxon>
        <taxon>Viridiplantae</taxon>
        <taxon>Streptophyta</taxon>
        <taxon>Embryophyta</taxon>
        <taxon>Bryophyta</taxon>
        <taxon>Bryophytina</taxon>
        <taxon>Bryopsida</taxon>
        <taxon>Dicranidae</taxon>
        <taxon>Pseudoditrichales</taxon>
        <taxon>Ditrichaceae</taxon>
        <taxon>Ceratodon</taxon>
    </lineage>
</organism>
<dbReference type="Proteomes" id="UP000822688">
    <property type="component" value="Chromosome 8"/>
</dbReference>
<name>A0A8T0GWL4_CERPU</name>
<dbReference type="AlphaFoldDB" id="A0A8T0GWL4"/>
<reference evidence="1" key="1">
    <citation type="submission" date="2020-06" db="EMBL/GenBank/DDBJ databases">
        <title>WGS assembly of Ceratodon purpureus strain R40.</title>
        <authorList>
            <person name="Carey S.B."/>
            <person name="Jenkins J."/>
            <person name="Shu S."/>
            <person name="Lovell J.T."/>
            <person name="Sreedasyam A."/>
            <person name="Maumus F."/>
            <person name="Tiley G.P."/>
            <person name="Fernandez-Pozo N."/>
            <person name="Barry K."/>
            <person name="Chen C."/>
            <person name="Wang M."/>
            <person name="Lipzen A."/>
            <person name="Daum C."/>
            <person name="Saski C.A."/>
            <person name="Payton A.C."/>
            <person name="Mcbreen J.C."/>
            <person name="Conrad R.E."/>
            <person name="Kollar L.M."/>
            <person name="Olsson S."/>
            <person name="Huttunen S."/>
            <person name="Landis J.B."/>
            <person name="Wickett N.J."/>
            <person name="Johnson M.G."/>
            <person name="Rensing S.A."/>
            <person name="Grimwood J."/>
            <person name="Schmutz J."/>
            <person name="Mcdaniel S.F."/>
        </authorList>
    </citation>
    <scope>NUCLEOTIDE SEQUENCE</scope>
    <source>
        <strain evidence="1">R40</strain>
    </source>
</reference>
<gene>
    <name evidence="1" type="ORF">KC19_8G029800</name>
</gene>
<dbReference type="EMBL" id="CM026429">
    <property type="protein sequence ID" value="KAG0563420.1"/>
    <property type="molecule type" value="Genomic_DNA"/>
</dbReference>
<accession>A0A8T0GWL4</accession>
<protein>
    <submittedName>
        <fullName evidence="1">Uncharacterized protein</fullName>
    </submittedName>
</protein>